<dbReference type="Proteomes" id="UP000326702">
    <property type="component" value="Chromosome"/>
</dbReference>
<gene>
    <name evidence="2" type="ORF">KDY119_00362</name>
</gene>
<reference evidence="2 3" key="1">
    <citation type="submission" date="2019-10" db="EMBL/GenBank/DDBJ databases">
        <title>Genome sequence of Luteimicrobium xylanilyticum HY-24.</title>
        <authorList>
            <person name="Kim D.Y."/>
            <person name="Park H.-Y."/>
        </authorList>
    </citation>
    <scope>NUCLEOTIDE SEQUENCE [LARGE SCALE GENOMIC DNA]</scope>
    <source>
        <strain evidence="2 3">HY-24</strain>
    </source>
</reference>
<evidence type="ECO:0000259" key="1">
    <source>
        <dbReference type="SMART" id="SM00871"/>
    </source>
</evidence>
<dbReference type="InterPro" id="IPR029442">
    <property type="entry name" value="GyrI-like"/>
</dbReference>
<dbReference type="AlphaFoldDB" id="A0A5P9Q718"/>
<sequence length="170" mass="18309">MTNEPRVADRPSTAYVAVTRSVPMSGLAGVADEIPRVIQQADRLGLAPAGPPFFRYVVIDMARELVVEAGVPLAEIVPTGTDLGDLEAGVLPAGRYATVVHTGHPDTLEGATGRLLRWAADAGLSFDVRPSDRGDVWGCRLESYLTDPRVEPDLSRWETELAFRLADDPS</sequence>
<evidence type="ECO:0000313" key="3">
    <source>
        <dbReference type="Proteomes" id="UP000326702"/>
    </source>
</evidence>
<evidence type="ECO:0000313" key="2">
    <source>
        <dbReference type="EMBL" id="QFU96872.1"/>
    </source>
</evidence>
<dbReference type="SMART" id="SM00871">
    <property type="entry name" value="AraC_E_bind"/>
    <property type="match status" value="1"/>
</dbReference>
<dbReference type="KEGG" id="lxl:KDY119_00362"/>
<keyword evidence="3" id="KW-1185">Reference proteome</keyword>
<proteinExistence type="predicted"/>
<dbReference type="SUPFAM" id="SSF55136">
    <property type="entry name" value="Probable bacterial effector-binding domain"/>
    <property type="match status" value="1"/>
</dbReference>
<accession>A0A5P9Q718</accession>
<feature type="domain" description="AraC effector-binding" evidence="1">
    <location>
        <begin position="3"/>
        <end position="166"/>
    </location>
</feature>
<dbReference type="OrthoDB" id="64208at2"/>
<dbReference type="Pfam" id="PF06445">
    <property type="entry name" value="GyrI-like"/>
    <property type="match status" value="1"/>
</dbReference>
<dbReference type="EMBL" id="CP045529">
    <property type="protein sequence ID" value="QFU96872.1"/>
    <property type="molecule type" value="Genomic_DNA"/>
</dbReference>
<name>A0A5P9Q718_9MICO</name>
<dbReference type="RefSeq" id="WP_036954517.1">
    <property type="nucleotide sequence ID" value="NZ_BAABIH010000013.1"/>
</dbReference>
<dbReference type="InterPro" id="IPR011256">
    <property type="entry name" value="Reg_factor_effector_dom_sf"/>
</dbReference>
<dbReference type="InterPro" id="IPR010499">
    <property type="entry name" value="AraC_E-bd"/>
</dbReference>
<protein>
    <recommendedName>
        <fullName evidence="1">AraC effector-binding domain-containing protein</fullName>
    </recommendedName>
</protein>
<organism evidence="2 3">
    <name type="scientific">Luteimicrobium xylanilyticum</name>
    <dbReference type="NCBI Taxonomy" id="1133546"/>
    <lineage>
        <taxon>Bacteria</taxon>
        <taxon>Bacillati</taxon>
        <taxon>Actinomycetota</taxon>
        <taxon>Actinomycetes</taxon>
        <taxon>Micrococcales</taxon>
        <taxon>Luteimicrobium</taxon>
    </lineage>
</organism>
<dbReference type="Gene3D" id="3.20.80.10">
    <property type="entry name" value="Regulatory factor, effector binding domain"/>
    <property type="match status" value="1"/>
</dbReference>